<gene>
    <name evidence="5" type="ORF">D0C37_30835</name>
</gene>
<dbReference type="Proteomes" id="UP000259636">
    <property type="component" value="Chromosome"/>
</dbReference>
<evidence type="ECO:0000313" key="6">
    <source>
        <dbReference type="Proteomes" id="UP000259636"/>
    </source>
</evidence>
<dbReference type="InterPro" id="IPR036412">
    <property type="entry name" value="HAD-like_sf"/>
</dbReference>
<dbReference type="AlphaFoldDB" id="A0A385DJ88"/>
<accession>A0A385DJ88</accession>
<dbReference type="InterPro" id="IPR051400">
    <property type="entry name" value="HAD-like_hydrolase"/>
</dbReference>
<dbReference type="Pfam" id="PF13419">
    <property type="entry name" value="HAD_2"/>
    <property type="match status" value="1"/>
</dbReference>
<proteinExistence type="predicted"/>
<evidence type="ECO:0000313" key="5">
    <source>
        <dbReference type="EMBL" id="AXQ58572.1"/>
    </source>
</evidence>
<organism evidence="5 6">
    <name type="scientific">Streptomyces koyangensis</name>
    <dbReference type="NCBI Taxonomy" id="188770"/>
    <lineage>
        <taxon>Bacteria</taxon>
        <taxon>Bacillati</taxon>
        <taxon>Actinomycetota</taxon>
        <taxon>Actinomycetes</taxon>
        <taxon>Kitasatosporales</taxon>
        <taxon>Streptomycetaceae</taxon>
        <taxon>Streptomyces</taxon>
        <taxon>Streptomyces aurantiacus group</taxon>
    </lineage>
</organism>
<name>A0A385DJ88_9ACTN</name>
<dbReference type="EMBL" id="CP031742">
    <property type="protein sequence ID" value="AXQ58572.1"/>
    <property type="molecule type" value="Genomic_DNA"/>
</dbReference>
<dbReference type="KEGG" id="sky:D0C37_30835"/>
<evidence type="ECO:0000256" key="4">
    <source>
        <dbReference type="SAM" id="MobiDB-lite"/>
    </source>
</evidence>
<keyword evidence="2" id="KW-0378">Hydrolase</keyword>
<evidence type="ECO:0000256" key="2">
    <source>
        <dbReference type="ARBA" id="ARBA00022801"/>
    </source>
</evidence>
<feature type="region of interest" description="Disordered" evidence="4">
    <location>
        <begin position="94"/>
        <end position="118"/>
    </location>
</feature>
<evidence type="ECO:0000256" key="1">
    <source>
        <dbReference type="ARBA" id="ARBA00022723"/>
    </source>
</evidence>
<dbReference type="Gene3D" id="3.40.50.1000">
    <property type="entry name" value="HAD superfamily/HAD-like"/>
    <property type="match status" value="1"/>
</dbReference>
<dbReference type="GO" id="GO:0046872">
    <property type="term" value="F:metal ion binding"/>
    <property type="evidence" value="ECO:0007669"/>
    <property type="project" value="UniProtKB-KW"/>
</dbReference>
<dbReference type="PANTHER" id="PTHR46470:SF2">
    <property type="entry name" value="GLYCERALDEHYDE 3-PHOSPHATE PHOSPHATASE"/>
    <property type="match status" value="1"/>
</dbReference>
<evidence type="ECO:0000256" key="3">
    <source>
        <dbReference type="ARBA" id="ARBA00022842"/>
    </source>
</evidence>
<reference evidence="5 6" key="1">
    <citation type="submission" date="2018-08" db="EMBL/GenBank/DDBJ databases">
        <authorList>
            <person name="Ferrada E.E."/>
            <person name="Latorre B.A."/>
        </authorList>
    </citation>
    <scope>NUCLEOTIDE SEQUENCE [LARGE SCALE GENOMIC DNA]</scope>
    <source>
        <strain evidence="5 6">VK-A60T</strain>
    </source>
</reference>
<evidence type="ECO:0008006" key="7">
    <source>
        <dbReference type="Google" id="ProtNLM"/>
    </source>
</evidence>
<dbReference type="InterPro" id="IPR023214">
    <property type="entry name" value="HAD_sf"/>
</dbReference>
<keyword evidence="1" id="KW-0479">Metal-binding</keyword>
<sequence length="118" mass="12694">MRSYPAEWNEGARHLPGVGELLPDHLEAMGVRQLFDAAVTSFEVGWRKPHPAVCRAALRELPVDPGSAVLVGVTCRADHEGPTRAGIRAFLIDRSGGLPHPKSRASPRSSRLTPPVAS</sequence>
<dbReference type="PANTHER" id="PTHR46470">
    <property type="entry name" value="N-ACYLNEURAMINATE-9-PHOSPHATASE"/>
    <property type="match status" value="1"/>
</dbReference>
<protein>
    <recommendedName>
        <fullName evidence="7">HAD family hydrolase</fullName>
    </recommendedName>
</protein>
<dbReference type="GO" id="GO:0016791">
    <property type="term" value="F:phosphatase activity"/>
    <property type="evidence" value="ECO:0007669"/>
    <property type="project" value="TreeGrafter"/>
</dbReference>
<dbReference type="InterPro" id="IPR041492">
    <property type="entry name" value="HAD_2"/>
</dbReference>
<keyword evidence="3" id="KW-0460">Magnesium</keyword>
<dbReference type="SUPFAM" id="SSF56784">
    <property type="entry name" value="HAD-like"/>
    <property type="match status" value="1"/>
</dbReference>